<dbReference type="EMBL" id="RSCD01000006">
    <property type="protein sequence ID" value="RSH92519.1"/>
    <property type="molecule type" value="Genomic_DNA"/>
</dbReference>
<dbReference type="InterPro" id="IPR050360">
    <property type="entry name" value="MFS_Sugar_Transporters"/>
</dbReference>
<dbReference type="Proteomes" id="UP000279259">
    <property type="component" value="Unassembled WGS sequence"/>
</dbReference>
<protein>
    <recommendedName>
        <fullName evidence="7">Major facilitator superfamily (MFS) profile domain-containing protein</fullName>
    </recommendedName>
</protein>
<dbReference type="GO" id="GO:0005351">
    <property type="term" value="F:carbohydrate:proton symporter activity"/>
    <property type="evidence" value="ECO:0007669"/>
    <property type="project" value="TreeGrafter"/>
</dbReference>
<feature type="transmembrane region" description="Helical" evidence="6">
    <location>
        <begin position="306"/>
        <end position="326"/>
    </location>
</feature>
<dbReference type="OrthoDB" id="6612291at2759"/>
<evidence type="ECO:0000259" key="7">
    <source>
        <dbReference type="PROSITE" id="PS50850"/>
    </source>
</evidence>
<dbReference type="PROSITE" id="PS00216">
    <property type="entry name" value="SUGAR_TRANSPORT_1"/>
    <property type="match status" value="1"/>
</dbReference>
<proteinExistence type="inferred from homology"/>
<reference evidence="8 9" key="1">
    <citation type="submission" date="2018-11" db="EMBL/GenBank/DDBJ databases">
        <title>Genome sequence of Saitozyma podzolica DSM 27192.</title>
        <authorList>
            <person name="Aliyu H."/>
            <person name="Gorte O."/>
            <person name="Ochsenreither K."/>
        </authorList>
    </citation>
    <scope>NUCLEOTIDE SEQUENCE [LARGE SCALE GENOMIC DNA]</scope>
    <source>
        <strain evidence="8 9">DSM 27192</strain>
    </source>
</reference>
<keyword evidence="3 6" id="KW-0812">Transmembrane</keyword>
<comment type="subcellular location">
    <subcellularLocation>
        <location evidence="1">Membrane</location>
        <topology evidence="1">Multi-pass membrane protein</topology>
    </subcellularLocation>
</comment>
<keyword evidence="9" id="KW-1185">Reference proteome</keyword>
<dbReference type="InterPro" id="IPR036259">
    <property type="entry name" value="MFS_trans_sf"/>
</dbReference>
<evidence type="ECO:0000256" key="1">
    <source>
        <dbReference type="ARBA" id="ARBA00004141"/>
    </source>
</evidence>
<evidence type="ECO:0000256" key="3">
    <source>
        <dbReference type="ARBA" id="ARBA00022692"/>
    </source>
</evidence>
<feature type="transmembrane region" description="Helical" evidence="6">
    <location>
        <begin position="441"/>
        <end position="459"/>
    </location>
</feature>
<evidence type="ECO:0000256" key="4">
    <source>
        <dbReference type="ARBA" id="ARBA00022989"/>
    </source>
</evidence>
<dbReference type="AlphaFoldDB" id="A0A427YN86"/>
<evidence type="ECO:0000313" key="9">
    <source>
        <dbReference type="Proteomes" id="UP000279259"/>
    </source>
</evidence>
<dbReference type="Gene3D" id="1.20.1250.20">
    <property type="entry name" value="MFS general substrate transporter like domains"/>
    <property type="match status" value="1"/>
</dbReference>
<comment type="caution">
    <text evidence="8">The sequence shown here is derived from an EMBL/GenBank/DDBJ whole genome shotgun (WGS) entry which is preliminary data.</text>
</comment>
<sequence length="536" mass="57907">MPPVTKGYLRSLASNFNGYLAFCTIILGISSCNQAFETNAIGTTQAMPYFIKQFGTCNAAGTCTLPTYYLSVLNAVPNAAQAVGVVFAGLIMNRIGRRWSNFLMCGWAIMGAILMVTAKNRAQLMAARFINYIYYGMGIVVNSAYCAELVPAQIRGIAVGAFYVSFTFAALVMSGVLVGTAKIGSNLSWQIPFALWFPMPVICCVATYWLVESPRYLLMKGRDDEARAVLKRCRVDNSDMAIDEELATIKLALEADGAQGRWSDLVKGSNLRRTLLVSIIAPASSASGNSFTSSYGPIFIATLNSISAYNFNLIGSVIGFVGNLFVMIYMDKIGRRPLIITSALVQASCLLAMGGAGLQKPAVTQAGTNFIVACVLIFNTSFHTGYASTIHAVIAELPEQTVRAKSQLVAQIVNVSIGVGVSYATPYLFRADTANLGPKVGFIFLPINLFVAGFVYFCLPEIKGRTLEEVDLMFMLKIGARESVKWKPESTAAGLMELIPESKTADFAEGHNFENPDDKKAEGETVHVERTVATLA</sequence>
<feature type="transmembrane region" description="Helical" evidence="6">
    <location>
        <begin position="68"/>
        <end position="92"/>
    </location>
</feature>
<gene>
    <name evidence="8" type="ORF">EHS25_008935</name>
</gene>
<dbReference type="SUPFAM" id="SSF103473">
    <property type="entry name" value="MFS general substrate transporter"/>
    <property type="match status" value="1"/>
</dbReference>
<evidence type="ECO:0000256" key="6">
    <source>
        <dbReference type="SAM" id="Phobius"/>
    </source>
</evidence>
<evidence type="ECO:0000256" key="5">
    <source>
        <dbReference type="ARBA" id="ARBA00023136"/>
    </source>
</evidence>
<keyword evidence="5 6" id="KW-0472">Membrane</keyword>
<feature type="transmembrane region" description="Helical" evidence="6">
    <location>
        <begin position="408"/>
        <end position="429"/>
    </location>
</feature>
<dbReference type="GO" id="GO:0016020">
    <property type="term" value="C:membrane"/>
    <property type="evidence" value="ECO:0007669"/>
    <property type="project" value="UniProtKB-SubCell"/>
</dbReference>
<feature type="transmembrane region" description="Helical" evidence="6">
    <location>
        <begin position="99"/>
        <end position="117"/>
    </location>
</feature>
<dbReference type="PROSITE" id="PS51257">
    <property type="entry name" value="PROKAR_LIPOPROTEIN"/>
    <property type="match status" value="1"/>
</dbReference>
<accession>A0A427YN86</accession>
<dbReference type="InterPro" id="IPR020846">
    <property type="entry name" value="MFS_dom"/>
</dbReference>
<feature type="transmembrane region" description="Helical" evidence="6">
    <location>
        <begin position="193"/>
        <end position="211"/>
    </location>
</feature>
<evidence type="ECO:0000256" key="2">
    <source>
        <dbReference type="ARBA" id="ARBA00010992"/>
    </source>
</evidence>
<feature type="transmembrane region" description="Helical" evidence="6">
    <location>
        <begin position="338"/>
        <end position="358"/>
    </location>
</feature>
<dbReference type="InterPro" id="IPR005829">
    <property type="entry name" value="Sugar_transporter_CS"/>
</dbReference>
<dbReference type="InterPro" id="IPR005828">
    <property type="entry name" value="MFS_sugar_transport-like"/>
</dbReference>
<keyword evidence="4 6" id="KW-1133">Transmembrane helix</keyword>
<dbReference type="PANTHER" id="PTHR48022">
    <property type="entry name" value="PLASTIDIC GLUCOSE TRANSPORTER 4"/>
    <property type="match status" value="1"/>
</dbReference>
<feature type="transmembrane region" description="Helical" evidence="6">
    <location>
        <begin position="370"/>
        <end position="396"/>
    </location>
</feature>
<organism evidence="8 9">
    <name type="scientific">Saitozyma podzolica</name>
    <dbReference type="NCBI Taxonomy" id="1890683"/>
    <lineage>
        <taxon>Eukaryota</taxon>
        <taxon>Fungi</taxon>
        <taxon>Dikarya</taxon>
        <taxon>Basidiomycota</taxon>
        <taxon>Agaricomycotina</taxon>
        <taxon>Tremellomycetes</taxon>
        <taxon>Tremellales</taxon>
        <taxon>Trimorphomycetaceae</taxon>
        <taxon>Saitozyma</taxon>
    </lineage>
</organism>
<evidence type="ECO:0000313" key="8">
    <source>
        <dbReference type="EMBL" id="RSH92519.1"/>
    </source>
</evidence>
<feature type="transmembrane region" description="Helical" evidence="6">
    <location>
        <begin position="157"/>
        <end position="181"/>
    </location>
</feature>
<dbReference type="PROSITE" id="PS50850">
    <property type="entry name" value="MFS"/>
    <property type="match status" value="1"/>
</dbReference>
<feature type="transmembrane region" description="Helical" evidence="6">
    <location>
        <begin position="129"/>
        <end position="150"/>
    </location>
</feature>
<comment type="similarity">
    <text evidence="2">Belongs to the major facilitator superfamily. Sugar transporter (TC 2.A.1.1) family.</text>
</comment>
<name>A0A427YN86_9TREE</name>
<dbReference type="PANTHER" id="PTHR48022:SF27">
    <property type="entry name" value="MAJOR FACILITATOR SUPERFAMILY (MFS) PROFILE DOMAIN-CONTAINING PROTEIN"/>
    <property type="match status" value="1"/>
</dbReference>
<feature type="domain" description="Major facilitator superfamily (MFS) profile" evidence="7">
    <location>
        <begin position="23"/>
        <end position="463"/>
    </location>
</feature>
<dbReference type="Pfam" id="PF00083">
    <property type="entry name" value="Sugar_tr"/>
    <property type="match status" value="1"/>
</dbReference>